<keyword evidence="4" id="KW-1185">Reference proteome</keyword>
<feature type="chain" id="PRO_5008595905" evidence="1">
    <location>
        <begin position="22"/>
        <end position="175"/>
    </location>
</feature>
<dbReference type="Gene3D" id="2.60.40.1090">
    <property type="entry name" value="Fimbrial-type adhesion domain"/>
    <property type="match status" value="1"/>
</dbReference>
<dbReference type="EMBL" id="LXEU01000015">
    <property type="protein sequence ID" value="OAT55818.1"/>
    <property type="molecule type" value="Genomic_DNA"/>
</dbReference>
<dbReference type="SUPFAM" id="SSF49401">
    <property type="entry name" value="Bacterial adhesins"/>
    <property type="match status" value="1"/>
</dbReference>
<dbReference type="PANTHER" id="PTHR33420:SF25">
    <property type="entry name" value="PROTEIN FIMF"/>
    <property type="match status" value="1"/>
</dbReference>
<feature type="domain" description="Fimbrial-type adhesion" evidence="2">
    <location>
        <begin position="26"/>
        <end position="175"/>
    </location>
</feature>
<sequence length="175" mass="17959">MTTPCYLFSTLLSLFTASALAADSTITISGHVRDNGCAVAGESKDFIVDLMDNAAKQFSAVGATTPAIPFRIVLSPCGGAVSAVKVGFTGVADNDNTSLLKLDGGSAAAAGMGVQILNGQQTMLPLNAASSVLPWTTLTPGQSNTLNFYARLMATQVPVTPGHVNATATFTLEFQ</sequence>
<evidence type="ECO:0000256" key="1">
    <source>
        <dbReference type="SAM" id="SignalP"/>
    </source>
</evidence>
<dbReference type="PANTHER" id="PTHR33420">
    <property type="entry name" value="FIMBRIAL SUBUNIT ELFA-RELATED"/>
    <property type="match status" value="1"/>
</dbReference>
<dbReference type="GO" id="GO:0043709">
    <property type="term" value="P:cell adhesion involved in single-species biofilm formation"/>
    <property type="evidence" value="ECO:0007669"/>
    <property type="project" value="TreeGrafter"/>
</dbReference>
<protein>
    <submittedName>
        <fullName evidence="3">Type 1 fimbrae adaptor subunit</fullName>
    </submittedName>
</protein>
<name>A0A1B7K6N9_9ENTR</name>
<proteinExistence type="predicted"/>
<dbReference type="InterPro" id="IPR000259">
    <property type="entry name" value="Adhesion_dom_fimbrial"/>
</dbReference>
<keyword evidence="1" id="KW-0732">Signal</keyword>
<evidence type="ECO:0000313" key="3">
    <source>
        <dbReference type="EMBL" id="OAT55818.1"/>
    </source>
</evidence>
<feature type="signal peptide" evidence="1">
    <location>
        <begin position="1"/>
        <end position="21"/>
    </location>
</feature>
<gene>
    <name evidence="3" type="ORF">M989_00840</name>
</gene>
<dbReference type="Proteomes" id="UP000078386">
    <property type="component" value="Unassembled WGS sequence"/>
</dbReference>
<dbReference type="InterPro" id="IPR036937">
    <property type="entry name" value="Adhesion_dom_fimbrial_sf"/>
</dbReference>
<dbReference type="PATRIC" id="fig|1354264.4.peg.874"/>
<dbReference type="AlphaFoldDB" id="A0A1B7K6N9"/>
<organism evidence="3 4">
    <name type="scientific">Kluyvera georgiana ATCC 51603</name>
    <dbReference type="NCBI Taxonomy" id="1354264"/>
    <lineage>
        <taxon>Bacteria</taxon>
        <taxon>Pseudomonadati</taxon>
        <taxon>Pseudomonadota</taxon>
        <taxon>Gammaproteobacteria</taxon>
        <taxon>Enterobacterales</taxon>
        <taxon>Enterobacteriaceae</taxon>
        <taxon>Kluyvera</taxon>
    </lineage>
</organism>
<reference evidence="3 4" key="1">
    <citation type="submission" date="2016-04" db="EMBL/GenBank/DDBJ databases">
        <title>ATOL: Assembling a taxonomically balanced genome-scale reconstruction of the evolutionary history of the Enterobacteriaceae.</title>
        <authorList>
            <person name="Plunkett G.III."/>
            <person name="Neeno-Eckwall E.C."/>
            <person name="Glasner J.D."/>
            <person name="Perna N.T."/>
        </authorList>
    </citation>
    <scope>NUCLEOTIDE SEQUENCE [LARGE SCALE GENOMIC DNA]</scope>
    <source>
        <strain evidence="3 4">ATCC 51603</strain>
    </source>
</reference>
<dbReference type="InterPro" id="IPR008966">
    <property type="entry name" value="Adhesion_dom_sf"/>
</dbReference>
<comment type="caution">
    <text evidence="3">The sequence shown here is derived from an EMBL/GenBank/DDBJ whole genome shotgun (WGS) entry which is preliminary data.</text>
</comment>
<evidence type="ECO:0000313" key="4">
    <source>
        <dbReference type="Proteomes" id="UP000078386"/>
    </source>
</evidence>
<evidence type="ECO:0000259" key="2">
    <source>
        <dbReference type="Pfam" id="PF00419"/>
    </source>
</evidence>
<dbReference type="InterPro" id="IPR050263">
    <property type="entry name" value="Bact_Fimbrial_Adh_Pro"/>
</dbReference>
<dbReference type="Pfam" id="PF00419">
    <property type="entry name" value="Fimbrial"/>
    <property type="match status" value="1"/>
</dbReference>
<dbReference type="RefSeq" id="WP_064542468.1">
    <property type="nucleotide sequence ID" value="NZ_LXEU01000015.1"/>
</dbReference>
<dbReference type="GO" id="GO:0009289">
    <property type="term" value="C:pilus"/>
    <property type="evidence" value="ECO:0007669"/>
    <property type="project" value="InterPro"/>
</dbReference>
<accession>A0A1B7K6N9</accession>